<dbReference type="KEGG" id="mcha:111018280"/>
<feature type="active site" evidence="8">
    <location>
        <position position="249"/>
    </location>
</feature>
<dbReference type="GeneID" id="111018280"/>
<dbReference type="SMART" id="SM00710">
    <property type="entry name" value="PbH1"/>
    <property type="match status" value="5"/>
</dbReference>
<keyword evidence="4" id="KW-0964">Secreted</keyword>
<evidence type="ECO:0000256" key="2">
    <source>
        <dbReference type="ARBA" id="ARBA00008834"/>
    </source>
</evidence>
<dbReference type="InterPro" id="IPR011050">
    <property type="entry name" value="Pectin_lyase_fold/virulence"/>
</dbReference>
<evidence type="ECO:0000256" key="7">
    <source>
        <dbReference type="ARBA" id="ARBA00023316"/>
    </source>
</evidence>
<dbReference type="GO" id="GO:0071555">
    <property type="term" value="P:cell wall organization"/>
    <property type="evidence" value="ECO:0007669"/>
    <property type="project" value="UniProtKB-KW"/>
</dbReference>
<dbReference type="PROSITE" id="PS00502">
    <property type="entry name" value="POLYGALACTURONASE"/>
    <property type="match status" value="1"/>
</dbReference>
<evidence type="ECO:0000256" key="1">
    <source>
        <dbReference type="ARBA" id="ARBA00004191"/>
    </source>
</evidence>
<dbReference type="AlphaFoldDB" id="A0A6J1D9I8"/>
<evidence type="ECO:0000256" key="9">
    <source>
        <dbReference type="RuleBase" id="RU361169"/>
    </source>
</evidence>
<sequence length="401" mass="42544">MAKISSTLSLPPSLLHSIFLILLLGAISKSHSATLLNVLDFGGRHTGDWTVPFRRAWAAACSSSESAIVYIPKGRYVVRPTIFHGGGCENGDISFHIDGALVAPADYRILGGGESWLSFEGVDGISVSGGVLDANGAALWACKSSAAAHCPVGAMTLSFRNSDNIRIKGLVSRNSQLFHILIDGCRNVLIEGVNIIAPGNSPNTDGIHVESSSHVTILHSFIQTGDDCISIGPGSRNLWIQGIRCGPGHGISIGSLAHSMNEAGVGNVTVSDAIFSGTENGLRIKTWARPSSGFVYGVQFLGATMHNVQNPIVIDQHYCPHNIDCPGQESGIKISNVIYKDIIGTSATPIAIKFDCSSKNPCNGIRLENVRLTYQNEEAKSSCEYVKGKTLGLVLPDDCFS</sequence>
<comment type="subcellular location">
    <subcellularLocation>
        <location evidence="1">Secreted</location>
        <location evidence="1">Cell wall</location>
    </subcellularLocation>
</comment>
<comment type="similarity">
    <text evidence="2 9">Belongs to the glycosyl hydrolase 28 family.</text>
</comment>
<evidence type="ECO:0000256" key="10">
    <source>
        <dbReference type="SAM" id="SignalP"/>
    </source>
</evidence>
<organism evidence="11 12">
    <name type="scientific">Momordica charantia</name>
    <name type="common">Bitter gourd</name>
    <name type="synonym">Balsam pear</name>
    <dbReference type="NCBI Taxonomy" id="3673"/>
    <lineage>
        <taxon>Eukaryota</taxon>
        <taxon>Viridiplantae</taxon>
        <taxon>Streptophyta</taxon>
        <taxon>Embryophyta</taxon>
        <taxon>Tracheophyta</taxon>
        <taxon>Spermatophyta</taxon>
        <taxon>Magnoliopsida</taxon>
        <taxon>eudicotyledons</taxon>
        <taxon>Gunneridae</taxon>
        <taxon>Pentapetalae</taxon>
        <taxon>rosids</taxon>
        <taxon>fabids</taxon>
        <taxon>Cucurbitales</taxon>
        <taxon>Cucurbitaceae</taxon>
        <taxon>Momordiceae</taxon>
        <taxon>Momordica</taxon>
    </lineage>
</organism>
<accession>A0A6J1D9I8</accession>
<keyword evidence="6 9" id="KW-0326">Glycosidase</keyword>
<gene>
    <name evidence="12" type="primary">LOC111018280</name>
</gene>
<evidence type="ECO:0000256" key="3">
    <source>
        <dbReference type="ARBA" id="ARBA00022512"/>
    </source>
</evidence>
<dbReference type="GO" id="GO:0004650">
    <property type="term" value="F:polygalacturonase activity"/>
    <property type="evidence" value="ECO:0007669"/>
    <property type="project" value="InterPro"/>
</dbReference>
<evidence type="ECO:0000313" key="11">
    <source>
        <dbReference type="Proteomes" id="UP000504603"/>
    </source>
</evidence>
<reference evidence="12" key="1">
    <citation type="submission" date="2025-08" db="UniProtKB">
        <authorList>
            <consortium name="RefSeq"/>
        </authorList>
    </citation>
    <scope>IDENTIFICATION</scope>
    <source>
        <strain evidence="12">OHB3-1</strain>
    </source>
</reference>
<evidence type="ECO:0000256" key="8">
    <source>
        <dbReference type="PROSITE-ProRule" id="PRU10052"/>
    </source>
</evidence>
<evidence type="ECO:0000256" key="4">
    <source>
        <dbReference type="ARBA" id="ARBA00022525"/>
    </source>
</evidence>
<dbReference type="InterPro" id="IPR012334">
    <property type="entry name" value="Pectin_lyas_fold"/>
</dbReference>
<feature type="signal peptide" evidence="10">
    <location>
        <begin position="1"/>
        <end position="32"/>
    </location>
</feature>
<dbReference type="OrthoDB" id="187139at2759"/>
<keyword evidence="3" id="KW-0134">Cell wall</keyword>
<keyword evidence="10" id="KW-0732">Signal</keyword>
<dbReference type="GO" id="GO:0005975">
    <property type="term" value="P:carbohydrate metabolic process"/>
    <property type="evidence" value="ECO:0007669"/>
    <property type="project" value="InterPro"/>
</dbReference>
<dbReference type="Pfam" id="PF00295">
    <property type="entry name" value="Glyco_hydro_28"/>
    <property type="match status" value="1"/>
</dbReference>
<dbReference type="InterPro" id="IPR000743">
    <property type="entry name" value="Glyco_hydro_28"/>
</dbReference>
<evidence type="ECO:0000256" key="5">
    <source>
        <dbReference type="ARBA" id="ARBA00022801"/>
    </source>
</evidence>
<dbReference type="PANTHER" id="PTHR31375">
    <property type="match status" value="1"/>
</dbReference>
<evidence type="ECO:0000256" key="6">
    <source>
        <dbReference type="ARBA" id="ARBA00023295"/>
    </source>
</evidence>
<dbReference type="Gene3D" id="2.160.20.10">
    <property type="entry name" value="Single-stranded right-handed beta-helix, Pectin lyase-like"/>
    <property type="match status" value="1"/>
</dbReference>
<proteinExistence type="inferred from homology"/>
<dbReference type="InterPro" id="IPR006626">
    <property type="entry name" value="PbH1"/>
</dbReference>
<dbReference type="RefSeq" id="XP_022150002.1">
    <property type="nucleotide sequence ID" value="XM_022294310.1"/>
</dbReference>
<dbReference type="Proteomes" id="UP000504603">
    <property type="component" value="Unplaced"/>
</dbReference>
<evidence type="ECO:0000313" key="12">
    <source>
        <dbReference type="RefSeq" id="XP_022150002.1"/>
    </source>
</evidence>
<dbReference type="FunFam" id="2.160.20.10:FF:000004">
    <property type="entry name" value="Pectin lyase-like superfamily protein"/>
    <property type="match status" value="1"/>
</dbReference>
<feature type="chain" id="PRO_5027115257" evidence="10">
    <location>
        <begin position="33"/>
        <end position="401"/>
    </location>
</feature>
<name>A0A6J1D9I8_MOMCH</name>
<keyword evidence="5 9" id="KW-0378">Hydrolase</keyword>
<protein>
    <submittedName>
        <fullName evidence="12">Polygalacturonase-like</fullName>
    </submittedName>
</protein>
<keyword evidence="7" id="KW-0961">Cell wall biogenesis/degradation</keyword>
<dbReference type="SUPFAM" id="SSF51126">
    <property type="entry name" value="Pectin lyase-like"/>
    <property type="match status" value="1"/>
</dbReference>
<keyword evidence="11" id="KW-1185">Reference proteome</keyword>